<dbReference type="PANTHER" id="PTHR15462:SF8">
    <property type="entry name" value="SERINE PROTEASE"/>
    <property type="match status" value="1"/>
</dbReference>
<evidence type="ECO:0000256" key="3">
    <source>
        <dbReference type="ARBA" id="ARBA00022729"/>
    </source>
</evidence>
<dbReference type="PANTHER" id="PTHR15462">
    <property type="entry name" value="SERINE PROTEASE"/>
    <property type="match status" value="1"/>
</dbReference>
<dbReference type="MEROPS" id="S01.443"/>
<dbReference type="SUPFAM" id="SSF50494">
    <property type="entry name" value="Trypsin-like serine proteases"/>
    <property type="match status" value="1"/>
</dbReference>
<dbReference type="Gene3D" id="2.40.10.10">
    <property type="entry name" value="Trypsin-like serine proteases"/>
    <property type="match status" value="2"/>
</dbReference>
<feature type="domain" description="Peptidase S1" evidence="7">
    <location>
        <begin position="98"/>
        <end position="297"/>
    </location>
</feature>
<dbReference type="EMBL" id="AB174896">
    <property type="protein sequence ID" value="BAE79640.1"/>
    <property type="molecule type" value="Genomic_DNA"/>
</dbReference>
<evidence type="ECO:0000256" key="2">
    <source>
        <dbReference type="ARBA" id="ARBA00022670"/>
    </source>
</evidence>
<dbReference type="InterPro" id="IPR001254">
    <property type="entry name" value="Trypsin_dom"/>
</dbReference>
<dbReference type="AlphaFoldDB" id="Q2HXL7"/>
<evidence type="ECO:0000256" key="5">
    <source>
        <dbReference type="ARBA" id="ARBA00022825"/>
    </source>
</evidence>
<dbReference type="InterPro" id="IPR050966">
    <property type="entry name" value="Glutamyl_endopeptidase"/>
</dbReference>
<keyword evidence="5 6" id="KW-0720">Serine protease</keyword>
<accession>Q2HXL7</accession>
<feature type="chain" id="PRO_5006993373" description="Serine protease" evidence="6">
    <location>
        <begin position="27"/>
        <end position="303"/>
    </location>
</feature>
<keyword evidence="4 6" id="KW-0378">Hydrolase</keyword>
<keyword evidence="3 6" id="KW-0732">Signal</keyword>
<name>Q2HXL7_BACPU</name>
<evidence type="ECO:0000256" key="6">
    <source>
        <dbReference type="RuleBase" id="RU004296"/>
    </source>
</evidence>
<dbReference type="Pfam" id="PF00089">
    <property type="entry name" value="Trypsin"/>
    <property type="match status" value="1"/>
</dbReference>
<evidence type="ECO:0000256" key="4">
    <source>
        <dbReference type="ARBA" id="ARBA00022801"/>
    </source>
</evidence>
<dbReference type="PRINTS" id="PR00839">
    <property type="entry name" value="V8PROTEASE"/>
</dbReference>
<protein>
    <recommendedName>
        <fullName evidence="6">Serine protease</fullName>
        <ecNumber evidence="6">3.4.21.-</ecNumber>
    </recommendedName>
</protein>
<feature type="signal peptide" evidence="6">
    <location>
        <begin position="1"/>
        <end position="26"/>
    </location>
</feature>
<dbReference type="InterPro" id="IPR009003">
    <property type="entry name" value="Peptidase_S1_PA"/>
</dbReference>
<dbReference type="InterPro" id="IPR008256">
    <property type="entry name" value="Peptidase_S1B"/>
</dbReference>
<proteinExistence type="inferred from homology"/>
<dbReference type="EC" id="3.4.21.-" evidence="6"/>
<comment type="similarity">
    <text evidence="1 6">Belongs to the peptidase S1B family.</text>
</comment>
<dbReference type="GO" id="GO:0006508">
    <property type="term" value="P:proteolysis"/>
    <property type="evidence" value="ECO:0007669"/>
    <property type="project" value="UniProtKB-KW"/>
</dbReference>
<dbReference type="GO" id="GO:0004252">
    <property type="term" value="F:serine-type endopeptidase activity"/>
    <property type="evidence" value="ECO:0007669"/>
    <property type="project" value="InterPro"/>
</dbReference>
<gene>
    <name evidence="8" type="primary">bppB</name>
</gene>
<sequence>MMKKMKKLIPSLLVFGALSVPSFAHAASDSVLTSDYDMVTSDGKVISSADFHNDMKTPSSFDKVDDLSSTIGEKVKPLTTYLKDFQTKVVIGDDGRTKVTNTRVAPYNSIAYITFGGSSCTGTLIAPNKILTNGHCVYNTATRSYSAKGSVYPGMNDSTAVNGSANMTEFYVPSGYINTGASQYDFAVIKTDTNIGNTVGYRSIRQVTNLTGTTIKISGYPGDKMRSTGKVSQWEMSGPVTREDTNLAYYTIDTFSGNSGSAMLDQNQQIVGVHNAGYSNGTINGGPKATAAFVEFINYAKAQ</sequence>
<evidence type="ECO:0000259" key="7">
    <source>
        <dbReference type="SMART" id="SM00020"/>
    </source>
</evidence>
<evidence type="ECO:0000313" key="8">
    <source>
        <dbReference type="EMBL" id="BAE79640.1"/>
    </source>
</evidence>
<keyword evidence="2 6" id="KW-0645">Protease</keyword>
<dbReference type="SMART" id="SM00020">
    <property type="entry name" value="Tryp_SPc"/>
    <property type="match status" value="1"/>
</dbReference>
<evidence type="ECO:0000256" key="1">
    <source>
        <dbReference type="ARBA" id="ARBA00008764"/>
    </source>
</evidence>
<dbReference type="InterPro" id="IPR043504">
    <property type="entry name" value="Peptidase_S1_PA_chymotrypsin"/>
</dbReference>
<reference evidence="8" key="1">
    <citation type="journal article" date="2006" name="J. Jpn. Ass. Food Preserv. Sci.">
        <title>Purification and molecular characterization of glutamyl endopeptidase from zein-utilizing Bacillus pumilus strain MS-1.</title>
        <authorList>
            <person name="Miyaji T."/>
            <person name="Otta Y."/>
            <person name="Nakagawa T."/>
            <person name="Watanabe T."/>
            <person name="Niimura Y."/>
            <person name="Tomizuka N."/>
        </authorList>
    </citation>
    <scope>NUCLEOTIDE SEQUENCE</scope>
    <source>
        <strain evidence="8">MS-1</strain>
    </source>
</reference>
<organism evidence="8">
    <name type="scientific">Bacillus pumilus</name>
    <name type="common">Bacillus mesentericus</name>
    <dbReference type="NCBI Taxonomy" id="1408"/>
    <lineage>
        <taxon>Bacteria</taxon>
        <taxon>Bacillati</taxon>
        <taxon>Bacillota</taxon>
        <taxon>Bacilli</taxon>
        <taxon>Bacillales</taxon>
        <taxon>Bacillaceae</taxon>
        <taxon>Bacillus</taxon>
    </lineage>
</organism>